<evidence type="ECO:0000313" key="3">
    <source>
        <dbReference type="Proteomes" id="UP000274100"/>
    </source>
</evidence>
<sequence>MQFIAVLLMAIFVNSIVFILLYLLKNVIFSYLVPFGEVFVFELTTKENRAVLYQLSGLMNGLAAPLGVLLGGFFMLMV</sequence>
<keyword evidence="1" id="KW-0472">Membrane</keyword>
<organism evidence="2 3">
    <name type="scientific">Moraxella cuniculi</name>
    <dbReference type="NCBI Taxonomy" id="34061"/>
    <lineage>
        <taxon>Bacteria</taxon>
        <taxon>Pseudomonadati</taxon>
        <taxon>Pseudomonadota</taxon>
        <taxon>Gammaproteobacteria</taxon>
        <taxon>Moraxellales</taxon>
        <taxon>Moraxellaceae</taxon>
        <taxon>Moraxella</taxon>
    </lineage>
</organism>
<dbReference type="SUPFAM" id="SSF103473">
    <property type="entry name" value="MFS general substrate transporter"/>
    <property type="match status" value="1"/>
</dbReference>
<keyword evidence="1" id="KW-0812">Transmembrane</keyword>
<dbReference type="InterPro" id="IPR036259">
    <property type="entry name" value="MFS_trans_sf"/>
</dbReference>
<protein>
    <submittedName>
        <fullName evidence="2">Uncharacterized protein</fullName>
    </submittedName>
</protein>
<gene>
    <name evidence="2" type="ORF">NCTC10297_00461</name>
</gene>
<feature type="transmembrane region" description="Helical" evidence="1">
    <location>
        <begin position="7"/>
        <end position="32"/>
    </location>
</feature>
<accession>A0A448GUP3</accession>
<keyword evidence="1" id="KW-1133">Transmembrane helix</keyword>
<evidence type="ECO:0000256" key="1">
    <source>
        <dbReference type="SAM" id="Phobius"/>
    </source>
</evidence>
<reference evidence="2 3" key="1">
    <citation type="submission" date="2018-12" db="EMBL/GenBank/DDBJ databases">
        <authorList>
            <consortium name="Pathogen Informatics"/>
        </authorList>
    </citation>
    <scope>NUCLEOTIDE SEQUENCE [LARGE SCALE GENOMIC DNA]</scope>
    <source>
        <strain evidence="2 3">NCTC10297</strain>
    </source>
</reference>
<feature type="transmembrane region" description="Helical" evidence="1">
    <location>
        <begin position="52"/>
        <end position="76"/>
    </location>
</feature>
<dbReference type="EMBL" id="LR134343">
    <property type="protein sequence ID" value="VEG12534.1"/>
    <property type="molecule type" value="Genomic_DNA"/>
</dbReference>
<dbReference type="Proteomes" id="UP000274100">
    <property type="component" value="Chromosome"/>
</dbReference>
<proteinExistence type="predicted"/>
<dbReference type="KEGG" id="mcun:NCTC10297_00461"/>
<dbReference type="AlphaFoldDB" id="A0A448GUP3"/>
<evidence type="ECO:0000313" key="2">
    <source>
        <dbReference type="EMBL" id="VEG12534.1"/>
    </source>
</evidence>
<name>A0A448GUP3_9GAMM</name>